<dbReference type="PIRSF" id="PIRSF001430">
    <property type="entry name" value="tRNA_psdUrid_synth"/>
    <property type="match status" value="1"/>
</dbReference>
<evidence type="ECO:0000256" key="4">
    <source>
        <dbReference type="PIRSR" id="PIRSR001430-1"/>
    </source>
</evidence>
<dbReference type="CDD" id="cd02569">
    <property type="entry name" value="PseudoU_synth_ScPus3"/>
    <property type="match status" value="1"/>
</dbReference>
<reference evidence="7 8" key="1">
    <citation type="submission" date="2024-07" db="EMBL/GenBank/DDBJ databases">
        <title>Chromosome-level genome assembly of the water stick insect Ranatra chinensis (Heteroptera: Nepidae).</title>
        <authorList>
            <person name="Liu X."/>
        </authorList>
    </citation>
    <scope>NUCLEOTIDE SEQUENCE [LARGE SCALE GENOMIC DNA]</scope>
    <source>
        <strain evidence="7">Cailab_2021Rc</strain>
        <tissue evidence="7">Muscle</tissue>
    </source>
</reference>
<evidence type="ECO:0000256" key="3">
    <source>
        <dbReference type="ARBA" id="ARBA00023235"/>
    </source>
</evidence>
<evidence type="ECO:0000313" key="8">
    <source>
        <dbReference type="Proteomes" id="UP001558652"/>
    </source>
</evidence>
<dbReference type="PANTHER" id="PTHR11142:SF5">
    <property type="entry name" value="TRNA PSEUDOURIDINE(38_39) SYNTHASE"/>
    <property type="match status" value="1"/>
</dbReference>
<dbReference type="GO" id="GO:0016853">
    <property type="term" value="F:isomerase activity"/>
    <property type="evidence" value="ECO:0007669"/>
    <property type="project" value="UniProtKB-KW"/>
</dbReference>
<dbReference type="HAMAP" id="MF_00171">
    <property type="entry name" value="TruA"/>
    <property type="match status" value="1"/>
</dbReference>
<dbReference type="PANTHER" id="PTHR11142">
    <property type="entry name" value="PSEUDOURIDYLATE SYNTHASE"/>
    <property type="match status" value="1"/>
</dbReference>
<evidence type="ECO:0000256" key="1">
    <source>
        <dbReference type="ARBA" id="ARBA00009375"/>
    </source>
</evidence>
<feature type="non-terminal residue" evidence="7">
    <location>
        <position position="1"/>
    </location>
</feature>
<dbReference type="Gene3D" id="3.30.70.580">
    <property type="entry name" value="Pseudouridine synthase I, catalytic domain, N-terminal subdomain"/>
    <property type="match status" value="1"/>
</dbReference>
<dbReference type="NCBIfam" id="TIGR00071">
    <property type="entry name" value="hisT_truA"/>
    <property type="match status" value="1"/>
</dbReference>
<evidence type="ECO:0000313" key="7">
    <source>
        <dbReference type="EMBL" id="KAL1130686.1"/>
    </source>
</evidence>
<dbReference type="InterPro" id="IPR041707">
    <property type="entry name" value="Pus3-like"/>
</dbReference>
<evidence type="ECO:0000256" key="5">
    <source>
        <dbReference type="PIRSR" id="PIRSR001430-2"/>
    </source>
</evidence>
<dbReference type="GO" id="GO:0008033">
    <property type="term" value="P:tRNA processing"/>
    <property type="evidence" value="ECO:0007669"/>
    <property type="project" value="UniProtKB-KW"/>
</dbReference>
<evidence type="ECO:0000256" key="2">
    <source>
        <dbReference type="ARBA" id="ARBA00022694"/>
    </source>
</evidence>
<evidence type="ECO:0000259" key="6">
    <source>
        <dbReference type="Pfam" id="PF01416"/>
    </source>
</evidence>
<dbReference type="InterPro" id="IPR020103">
    <property type="entry name" value="PsdUridine_synth_cat_dom_sf"/>
</dbReference>
<dbReference type="Gene3D" id="3.30.70.660">
    <property type="entry name" value="Pseudouridine synthase I, catalytic domain, C-terminal subdomain"/>
    <property type="match status" value="1"/>
</dbReference>
<accession>A0ABD0YHL8</accession>
<dbReference type="InterPro" id="IPR001406">
    <property type="entry name" value="PsdUridine_synth_TruA"/>
</dbReference>
<keyword evidence="8" id="KW-1185">Reference proteome</keyword>
<dbReference type="InterPro" id="IPR020097">
    <property type="entry name" value="PsdUridine_synth_TruA_a/b_dom"/>
</dbReference>
<dbReference type="EMBL" id="JBFDAA010000007">
    <property type="protein sequence ID" value="KAL1130686.1"/>
    <property type="molecule type" value="Genomic_DNA"/>
</dbReference>
<feature type="active site" description="Nucleophile" evidence="4">
    <location>
        <position position="58"/>
    </location>
</feature>
<dbReference type="InterPro" id="IPR020095">
    <property type="entry name" value="PsdUridine_synth_TruA_C"/>
</dbReference>
<dbReference type="Proteomes" id="UP001558652">
    <property type="component" value="Unassembled WGS sequence"/>
</dbReference>
<keyword evidence="2" id="KW-0819">tRNA processing</keyword>
<dbReference type="Pfam" id="PF01416">
    <property type="entry name" value="PseudoU_synth_1"/>
    <property type="match status" value="1"/>
</dbReference>
<gene>
    <name evidence="7" type="ORF">AAG570_011927</name>
</gene>
<comment type="caution">
    <text evidence="7">The sequence shown here is derived from an EMBL/GenBank/DDBJ whole genome shotgun (WGS) entry which is preliminary data.</text>
</comment>
<sequence length="279" mass="31901">RKIHIAIKFLYLGWDYQGYVVQEDTSATVEHYLMSALVKTRLIESRETSNYHRCGRTDKGVTAFSQVISVTVRAADEGKSPLDYCKMLNRVLPEDVRVVAWAPVPPEFSARFDCKLRSYRYFFPKGDLNIEIMHEAAQHLVGTHDFRNFCKMDVANGVTAFIRSVSSSRVSFVNIGAQKCTGYQMCELHLEGQSFLWHQVRCIASVLITVGQGLEKPTIVQELLNVEKYPRKPQYPLANHIGLNLFSCEFDSIAWIEDMNEVKNVIETLQRIWATNAIK</sequence>
<protein>
    <recommendedName>
        <fullName evidence="6">Pseudouridine synthase I TruA alpha/beta domain-containing protein</fullName>
    </recommendedName>
</protein>
<keyword evidence="3" id="KW-0413">Isomerase</keyword>
<dbReference type="SUPFAM" id="SSF55120">
    <property type="entry name" value="Pseudouridine synthase"/>
    <property type="match status" value="1"/>
</dbReference>
<dbReference type="InterPro" id="IPR020094">
    <property type="entry name" value="TruA/RsuA/RluB/E/F_N"/>
</dbReference>
<proteinExistence type="inferred from homology"/>
<feature type="binding site" evidence="5">
    <location>
        <position position="119"/>
    </location>
    <ligand>
        <name>substrate</name>
    </ligand>
</feature>
<name>A0ABD0YHL8_9HEMI</name>
<feature type="domain" description="Pseudouridine synthase I TruA alpha/beta" evidence="6">
    <location>
        <begin position="136"/>
        <end position="251"/>
    </location>
</feature>
<comment type="similarity">
    <text evidence="1">Belongs to the tRNA pseudouridine synthase TruA family.</text>
</comment>
<organism evidence="7 8">
    <name type="scientific">Ranatra chinensis</name>
    <dbReference type="NCBI Taxonomy" id="642074"/>
    <lineage>
        <taxon>Eukaryota</taxon>
        <taxon>Metazoa</taxon>
        <taxon>Ecdysozoa</taxon>
        <taxon>Arthropoda</taxon>
        <taxon>Hexapoda</taxon>
        <taxon>Insecta</taxon>
        <taxon>Pterygota</taxon>
        <taxon>Neoptera</taxon>
        <taxon>Paraneoptera</taxon>
        <taxon>Hemiptera</taxon>
        <taxon>Heteroptera</taxon>
        <taxon>Panheteroptera</taxon>
        <taxon>Nepomorpha</taxon>
        <taxon>Nepidae</taxon>
        <taxon>Ranatrinae</taxon>
        <taxon>Ranatra</taxon>
    </lineage>
</organism>
<dbReference type="FunFam" id="3.30.70.580:FF:000007">
    <property type="entry name" value="tRNA pseudouridine synthase"/>
    <property type="match status" value="1"/>
</dbReference>
<dbReference type="AlphaFoldDB" id="A0ABD0YHL8"/>